<dbReference type="Gene3D" id="2.30.30.40">
    <property type="entry name" value="SH3 Domains"/>
    <property type="match status" value="1"/>
</dbReference>
<feature type="compositionally biased region" description="Basic and acidic residues" evidence="5">
    <location>
        <begin position="824"/>
        <end position="836"/>
    </location>
</feature>
<comment type="similarity">
    <text evidence="1">Belongs to the PX domain-containing GAP family.</text>
</comment>
<dbReference type="InterPro" id="IPR008936">
    <property type="entry name" value="Rho_GTPase_activation_prot"/>
</dbReference>
<evidence type="ECO:0000256" key="5">
    <source>
        <dbReference type="SAM" id="MobiDB-lite"/>
    </source>
</evidence>
<keyword evidence="2 4" id="KW-0728">SH3 domain</keyword>
<feature type="region of interest" description="Disordered" evidence="5">
    <location>
        <begin position="824"/>
        <end position="844"/>
    </location>
</feature>
<dbReference type="GO" id="GO:0007264">
    <property type="term" value="P:small GTPase-mediated signal transduction"/>
    <property type="evidence" value="ECO:0007669"/>
    <property type="project" value="TreeGrafter"/>
</dbReference>
<evidence type="ECO:0000256" key="3">
    <source>
        <dbReference type="ARBA" id="ARBA00022468"/>
    </source>
</evidence>
<dbReference type="SUPFAM" id="SSF50044">
    <property type="entry name" value="SH3-domain"/>
    <property type="match status" value="1"/>
</dbReference>
<evidence type="ECO:0000259" key="7">
    <source>
        <dbReference type="PROSITE" id="PS50238"/>
    </source>
</evidence>
<evidence type="ECO:0000259" key="6">
    <source>
        <dbReference type="PROSITE" id="PS50002"/>
    </source>
</evidence>
<feature type="domain" description="Rho-GAP" evidence="7">
    <location>
        <begin position="300"/>
        <end position="491"/>
    </location>
</feature>
<evidence type="ECO:0000313" key="8">
    <source>
        <dbReference type="EMBL" id="JAG29609.1"/>
    </source>
</evidence>
<dbReference type="GO" id="GO:0035091">
    <property type="term" value="F:phosphatidylinositol binding"/>
    <property type="evidence" value="ECO:0007669"/>
    <property type="project" value="InterPro"/>
</dbReference>
<evidence type="ECO:0000256" key="1">
    <source>
        <dbReference type="ARBA" id="ARBA00008795"/>
    </source>
</evidence>
<organism evidence="8">
    <name type="scientific">Lygus hesperus</name>
    <name type="common">Western plant bug</name>
    <dbReference type="NCBI Taxonomy" id="30085"/>
    <lineage>
        <taxon>Eukaryota</taxon>
        <taxon>Metazoa</taxon>
        <taxon>Ecdysozoa</taxon>
        <taxon>Arthropoda</taxon>
        <taxon>Hexapoda</taxon>
        <taxon>Insecta</taxon>
        <taxon>Pterygota</taxon>
        <taxon>Neoptera</taxon>
        <taxon>Paraneoptera</taxon>
        <taxon>Hemiptera</taxon>
        <taxon>Heteroptera</taxon>
        <taxon>Panheteroptera</taxon>
        <taxon>Cimicomorpha</taxon>
        <taxon>Miridae</taxon>
        <taxon>Mirini</taxon>
        <taxon>Lygus</taxon>
    </lineage>
</organism>
<proteinExistence type="inferred from homology"/>
<dbReference type="Pfam" id="PF00620">
    <property type="entry name" value="RhoGAP"/>
    <property type="match status" value="1"/>
</dbReference>
<dbReference type="Pfam" id="PF14604">
    <property type="entry name" value="SH3_9"/>
    <property type="match status" value="1"/>
</dbReference>
<reference evidence="8" key="1">
    <citation type="journal article" date="2014" name="PLoS ONE">
        <title>Transcriptome-Based Identification of ABC Transporters in the Western Tarnished Plant Bug Lygus hesperus.</title>
        <authorList>
            <person name="Hull J.J."/>
            <person name="Chaney K."/>
            <person name="Geib S.M."/>
            <person name="Fabrick J.A."/>
            <person name="Brent C.S."/>
            <person name="Walsh D."/>
            <person name="Lavine L.C."/>
        </authorList>
    </citation>
    <scope>NUCLEOTIDE SEQUENCE</scope>
</reference>
<dbReference type="InterPro" id="IPR036028">
    <property type="entry name" value="SH3-like_dom_sf"/>
</dbReference>
<dbReference type="PANTHER" id="PTHR15729:SF10">
    <property type="entry name" value="GTPASE-ACTIVATING PROTEIN CDGAPR"/>
    <property type="match status" value="1"/>
</dbReference>
<dbReference type="Gene3D" id="1.10.555.10">
    <property type="entry name" value="Rho GTPase activation protein"/>
    <property type="match status" value="1"/>
</dbReference>
<dbReference type="SUPFAM" id="SSF64268">
    <property type="entry name" value="PX domain"/>
    <property type="match status" value="1"/>
</dbReference>
<dbReference type="SMART" id="SM00326">
    <property type="entry name" value="SH3"/>
    <property type="match status" value="1"/>
</dbReference>
<gene>
    <name evidence="8" type="primary">CdGAPr_1</name>
    <name evidence="8" type="ORF">CM83_71581</name>
</gene>
<feature type="region of interest" description="Disordered" evidence="5">
    <location>
        <begin position="1154"/>
        <end position="1173"/>
    </location>
</feature>
<dbReference type="GO" id="GO:0005096">
    <property type="term" value="F:GTPase activator activity"/>
    <property type="evidence" value="ECO:0007669"/>
    <property type="project" value="UniProtKB-KW"/>
</dbReference>
<dbReference type="EMBL" id="GBHO01013995">
    <property type="protein sequence ID" value="JAG29609.1"/>
    <property type="molecule type" value="Transcribed_RNA"/>
</dbReference>
<dbReference type="PANTHER" id="PTHR15729">
    <property type="entry name" value="CDC42 GTPASE-ACTIVATING PROTEIN"/>
    <property type="match status" value="1"/>
</dbReference>
<dbReference type="SMART" id="SM00324">
    <property type="entry name" value="RhoGAP"/>
    <property type="match status" value="1"/>
</dbReference>
<dbReference type="InterPro" id="IPR000198">
    <property type="entry name" value="RhoGAP_dom"/>
</dbReference>
<feature type="domain" description="SH3" evidence="6">
    <location>
        <begin position="186"/>
        <end position="248"/>
    </location>
</feature>
<dbReference type="InterPro" id="IPR001452">
    <property type="entry name" value="SH3_domain"/>
</dbReference>
<keyword evidence="3" id="KW-0343">GTPase activation</keyword>
<evidence type="ECO:0000256" key="2">
    <source>
        <dbReference type="ARBA" id="ARBA00022443"/>
    </source>
</evidence>
<dbReference type="InterPro" id="IPR036871">
    <property type="entry name" value="PX_dom_sf"/>
</dbReference>
<name>A0A0A9YBU7_LYGHE</name>
<dbReference type="PROSITE" id="PS50002">
    <property type="entry name" value="SH3"/>
    <property type="match status" value="1"/>
</dbReference>
<protein>
    <submittedName>
        <fullName evidence="8">GTPase-activating protein CdGAPr</fullName>
    </submittedName>
</protein>
<dbReference type="PROSITE" id="PS50238">
    <property type="entry name" value="RHOGAP"/>
    <property type="match status" value="1"/>
</dbReference>
<dbReference type="SUPFAM" id="SSF48350">
    <property type="entry name" value="GTPase activation domain, GAP"/>
    <property type="match status" value="1"/>
</dbReference>
<evidence type="ECO:0000256" key="4">
    <source>
        <dbReference type="PROSITE-ProRule" id="PRU00192"/>
    </source>
</evidence>
<dbReference type="CDD" id="cd11835">
    <property type="entry name" value="SH3_ARHGAP32_33"/>
    <property type="match status" value="1"/>
</dbReference>
<reference evidence="8" key="2">
    <citation type="submission" date="2014-07" db="EMBL/GenBank/DDBJ databases">
        <authorList>
            <person name="Hull J."/>
        </authorList>
    </citation>
    <scope>NUCLEOTIDE SEQUENCE</scope>
</reference>
<accession>A0A0A9YBU7</accession>
<sequence>MASVSGAQSSRTLLDIIPQYTKSKSAVDVGSVRLKSLVGVGSVQSNTSRFPKLEECAHFHYEHLDLQPIQLDVVNEEGAKGEGGVTLKISSGTDSWQICRTFDHFSKLDEQLHQCVCDRKFSELPHLSQHASKTNAETQDLLDKYVRRLSCIWSGCAMSCGPVLSWFELDNRGRRIVASGHGINTPAVAAAFATTPYTASATDELSFQIGDMISVIDMPPAEESSWWRGKRGFLVGFFPSNCVAVITDKIPTEITLAEPSKPVLRKHGKLIAFFRAFILSRPSRRRLKQTGILKERVFGCDLSEHLLNTGREIPLVLKCCAEFIEAHGIVDGIYRLSGVTSNIQRMRSIFDEDRIPVLEEDSGIKQDVHGVASLLKMYFRELPNPLCTYQLYDEFVSAVQSPNDQRLDNMRRVVQKLPPPHYRTLEYLMGHLGRVCGHSTGTGMTARNVAIVWAPNLLRCRSLDQGVAALQGVGVQAVVTEFLILYSPHIFNTQDSDKIHLRPKSLAVSSPTKLLTLEEAMARGQHSPATSYASEIIAEDQASGGHPSFHTVIDLPRKRQPLNWRTIFTPRRTLQPKSPRRLKRKPQVNKSAEFLSVSLNGERMGAHQSSVPSTANHSRSVSHDSYFDHNFEHKSTSSLVETQHEGLSLSLDLSELQMNFELEESEMRIFSEDETNQLFSSGASIAFGVLENDMNLEKRFSTQNLRYIDSYSPDQMEGDSPSEDIQTPGYQPLLTTPGSYENLRVSSCYDSASSRKSDTSPFNYENLMESPCNNGDFTVQRRENDLYESCTPNGGSTCNVYESMDIQQEIYEPVTPAGTLIRSKKEEGHYENEEVSRSLGAEDTQNNIYEDIHVASPTDIYDQVSNFRNSVNEVNSLANEGLVSTSGANDTPFKELSDEQHSRSMESECDLTISTTKCVGASQPAKTDSPSTISKHSDTACEDKETIHDHISLEPSPIGSLEIEDCATEREIVPDSRDLDERSDEISKTYYQNINLSLNESSKNDEQFLNDSLKLSELTQRDCRADEPNLNDNLVCDSNLSVHNLTSNVCDDNNRFSCSIEPSGVDAKLDDSGASPVRQRCAVVSEVLKRDWVGRTKDSVQGSNPVPVEEQREECDSDFGKAEKLKKFVEIDTPQMGSAGIASGARSKLVLSVGSLNREDTSPNSSESDLERRERIERYKEERRNFFRNKYKTDSLNNNEERDNELIRRIKQKTKKEFRGMDISPGDETFMGIDFESKKSPSKMTVNISYSPTKAKAPLDLADVQLEEADKSDSRLDDEGKSA</sequence>
<dbReference type="InterPro" id="IPR051576">
    <property type="entry name" value="PX-Rho_GAP"/>
</dbReference>